<sequence length="469" mass="52450">MEKAMKCLGVMLVMIFGPFAGLYAQHFSEKPNIVFIIADDLGIGDIGPYGQTIIPTPNLDKMASTGMKFNDFYAGSTVCAPSRASLMTGQHTGHTLVRGNGEYPLESGRKILPERLKEAGYTNAMFGKWGLGLANTHSSPEKVGWDHFVGHLHHVSAHYQKPDSLDCIIEGEISRMPVPKGKYANDLFVENSIEFIETQTDEQPFFLYLSLTVPHAELLVPERYFQPFLDESGKSIFPSEKAHPEGLHYGAQPYPKAAYAALVSSIDDYVGRVMSALEKIGIAENTLVIFTSDNGTHVEGGRRMEDVDYFKSSAHFRGVKRDLFDGGIKVPLMVNWPGKIKEGSTSDFRGAFWDLFPTLSHLAGIEVDRDDTDGISFLPTLLGQKQKENHSYLYWEFHEEGGKQALLQGDWKLVRLDINKTEGPKTYLYKVTDDPGEVDDLSSKHPGKVKRMNKILDQIRTPNPYFEFN</sequence>
<dbReference type="PANTHER" id="PTHR42693:SF53">
    <property type="entry name" value="ENDO-4-O-SULFATASE"/>
    <property type="match status" value="1"/>
</dbReference>
<dbReference type="InterPro" id="IPR017850">
    <property type="entry name" value="Alkaline_phosphatase_core_sf"/>
</dbReference>
<keyword evidence="5" id="KW-1185">Reference proteome</keyword>
<dbReference type="AlphaFoldDB" id="S2DNZ4"/>
<comment type="caution">
    <text evidence="4">The sequence shown here is derived from an EMBL/GenBank/DDBJ whole genome shotgun (WGS) entry which is preliminary data.</text>
</comment>
<dbReference type="Gene3D" id="3.30.1120.10">
    <property type="match status" value="1"/>
</dbReference>
<dbReference type="InterPro" id="IPR050738">
    <property type="entry name" value="Sulfatase"/>
</dbReference>
<dbReference type="SUPFAM" id="SSF53649">
    <property type="entry name" value="Alkaline phosphatase-like"/>
    <property type="match status" value="1"/>
</dbReference>
<evidence type="ECO:0000259" key="3">
    <source>
        <dbReference type="Pfam" id="PF00884"/>
    </source>
</evidence>
<gene>
    <name evidence="4" type="ORF">A33Q_4596</name>
</gene>
<dbReference type="InterPro" id="IPR000917">
    <property type="entry name" value="Sulfatase_N"/>
</dbReference>
<dbReference type="Pfam" id="PF00884">
    <property type="entry name" value="Sulfatase"/>
    <property type="match status" value="1"/>
</dbReference>
<dbReference type="RefSeq" id="WP_009035335.1">
    <property type="nucleotide sequence ID" value="NZ_ALWO02000054.1"/>
</dbReference>
<keyword evidence="2 4" id="KW-0378">Hydrolase</keyword>
<accession>S2DNZ4</accession>
<feature type="domain" description="Sulfatase N-terminal" evidence="3">
    <location>
        <begin position="31"/>
        <end position="365"/>
    </location>
</feature>
<evidence type="ECO:0000313" key="5">
    <source>
        <dbReference type="Proteomes" id="UP000006073"/>
    </source>
</evidence>
<dbReference type="Proteomes" id="UP000006073">
    <property type="component" value="Unassembled WGS sequence"/>
</dbReference>
<evidence type="ECO:0000313" key="4">
    <source>
        <dbReference type="EMBL" id="EOZ91528.1"/>
    </source>
</evidence>
<name>S2DNZ4_INDAL</name>
<organism evidence="4 5">
    <name type="scientific">Indibacter alkaliphilus (strain CCUG 57479 / KCTC 22604 / LW1)</name>
    <dbReference type="NCBI Taxonomy" id="1189612"/>
    <lineage>
        <taxon>Bacteria</taxon>
        <taxon>Pseudomonadati</taxon>
        <taxon>Bacteroidota</taxon>
        <taxon>Cytophagia</taxon>
        <taxon>Cytophagales</taxon>
        <taxon>Cyclobacteriaceae</taxon>
    </lineage>
</organism>
<dbReference type="Gene3D" id="3.40.720.10">
    <property type="entry name" value="Alkaline Phosphatase, subunit A"/>
    <property type="match status" value="1"/>
</dbReference>
<evidence type="ECO:0000256" key="1">
    <source>
        <dbReference type="ARBA" id="ARBA00008779"/>
    </source>
</evidence>
<reference evidence="4 5" key="1">
    <citation type="journal article" date="2013" name="Genome Announc.">
        <title>Draft Genome Sequence of Indibacter alkaliphilus Strain LW1T, Isolated from Lonar Lake, a Haloalkaline Lake in the Buldana District of Maharashtra, India.</title>
        <authorList>
            <person name="Singh A."/>
            <person name="Kumar Jangir P."/>
            <person name="Sharma R."/>
            <person name="Singh A."/>
            <person name="Kumar Pinnaka A."/>
            <person name="Shivaji S."/>
        </authorList>
    </citation>
    <scope>NUCLEOTIDE SEQUENCE [LARGE SCALE GENOMIC DNA]</scope>
    <source>
        <strain evidence="5">CCUG 57479 / KCTC 22604 / LW1</strain>
    </source>
</reference>
<dbReference type="PANTHER" id="PTHR42693">
    <property type="entry name" value="ARYLSULFATASE FAMILY MEMBER"/>
    <property type="match status" value="1"/>
</dbReference>
<dbReference type="EMBL" id="ALWO02000054">
    <property type="protein sequence ID" value="EOZ91528.1"/>
    <property type="molecule type" value="Genomic_DNA"/>
</dbReference>
<dbReference type="GO" id="GO:0004065">
    <property type="term" value="F:arylsulfatase activity"/>
    <property type="evidence" value="ECO:0007669"/>
    <property type="project" value="UniProtKB-EC"/>
</dbReference>
<dbReference type="CDD" id="cd16145">
    <property type="entry name" value="ARS_like"/>
    <property type="match status" value="1"/>
</dbReference>
<dbReference type="eggNOG" id="COG3119">
    <property type="taxonomic scope" value="Bacteria"/>
</dbReference>
<dbReference type="EC" id="3.1.6.1" evidence="4"/>
<dbReference type="STRING" id="1189612.A33Q_4596"/>
<protein>
    <submittedName>
        <fullName evidence="4">Arylsulfatase</fullName>
        <ecNumber evidence="4">3.1.6.1</ecNumber>
    </submittedName>
</protein>
<comment type="similarity">
    <text evidence="1">Belongs to the sulfatase family.</text>
</comment>
<proteinExistence type="inferred from homology"/>
<evidence type="ECO:0000256" key="2">
    <source>
        <dbReference type="ARBA" id="ARBA00022801"/>
    </source>
</evidence>